<name>A0AAE0KU74_9CHLO</name>
<accession>A0AAE0KU74</accession>
<organism evidence="6 7">
    <name type="scientific">Cymbomonas tetramitiformis</name>
    <dbReference type="NCBI Taxonomy" id="36881"/>
    <lineage>
        <taxon>Eukaryota</taxon>
        <taxon>Viridiplantae</taxon>
        <taxon>Chlorophyta</taxon>
        <taxon>Pyramimonadophyceae</taxon>
        <taxon>Pyramimonadales</taxon>
        <taxon>Pyramimonadaceae</taxon>
        <taxon>Cymbomonas</taxon>
    </lineage>
</organism>
<evidence type="ECO:0000256" key="3">
    <source>
        <dbReference type="ARBA" id="ARBA00022833"/>
    </source>
</evidence>
<dbReference type="GO" id="GO:0008270">
    <property type="term" value="F:zinc ion binding"/>
    <property type="evidence" value="ECO:0007669"/>
    <property type="project" value="UniProtKB-KW"/>
</dbReference>
<dbReference type="InterPro" id="IPR011016">
    <property type="entry name" value="Znf_RING-CH"/>
</dbReference>
<feature type="domain" description="RING-CH-type" evidence="5">
    <location>
        <begin position="116"/>
        <end position="162"/>
    </location>
</feature>
<evidence type="ECO:0000256" key="2">
    <source>
        <dbReference type="ARBA" id="ARBA00022771"/>
    </source>
</evidence>
<evidence type="ECO:0000256" key="1">
    <source>
        <dbReference type="ARBA" id="ARBA00022723"/>
    </source>
</evidence>
<comment type="caution">
    <text evidence="6">The sequence shown here is derived from an EMBL/GenBank/DDBJ whole genome shotgun (WGS) entry which is preliminary data.</text>
</comment>
<keyword evidence="2" id="KW-0863">Zinc-finger</keyword>
<evidence type="ECO:0000259" key="5">
    <source>
        <dbReference type="SMART" id="SM00744"/>
    </source>
</evidence>
<feature type="region of interest" description="Disordered" evidence="4">
    <location>
        <begin position="1"/>
        <end position="26"/>
    </location>
</feature>
<dbReference type="SMART" id="SM00744">
    <property type="entry name" value="RINGv"/>
    <property type="match status" value="1"/>
</dbReference>
<dbReference type="Gene3D" id="3.30.40.10">
    <property type="entry name" value="Zinc/RING finger domain, C3HC4 (zinc finger)"/>
    <property type="match status" value="1"/>
</dbReference>
<evidence type="ECO:0000313" key="7">
    <source>
        <dbReference type="Proteomes" id="UP001190700"/>
    </source>
</evidence>
<gene>
    <name evidence="6" type="ORF">CYMTET_30436</name>
</gene>
<reference evidence="6 7" key="1">
    <citation type="journal article" date="2015" name="Genome Biol. Evol.">
        <title>Comparative Genomics of a Bacterivorous Green Alga Reveals Evolutionary Causalities and Consequences of Phago-Mixotrophic Mode of Nutrition.</title>
        <authorList>
            <person name="Burns J.A."/>
            <person name="Paasch A."/>
            <person name="Narechania A."/>
            <person name="Kim E."/>
        </authorList>
    </citation>
    <scope>NUCLEOTIDE SEQUENCE [LARGE SCALE GENOMIC DNA]</scope>
    <source>
        <strain evidence="6 7">PLY_AMNH</strain>
    </source>
</reference>
<keyword evidence="3" id="KW-0862">Zinc</keyword>
<dbReference type="InterPro" id="IPR013083">
    <property type="entry name" value="Znf_RING/FYVE/PHD"/>
</dbReference>
<dbReference type="AlphaFoldDB" id="A0AAE0KU74"/>
<dbReference type="EMBL" id="LGRX02017567">
    <property type="protein sequence ID" value="KAK3260614.1"/>
    <property type="molecule type" value="Genomic_DNA"/>
</dbReference>
<protein>
    <recommendedName>
        <fullName evidence="5">RING-CH-type domain-containing protein</fullName>
    </recommendedName>
</protein>
<dbReference type="Proteomes" id="UP001190700">
    <property type="component" value="Unassembled WGS sequence"/>
</dbReference>
<keyword evidence="7" id="KW-1185">Reference proteome</keyword>
<proteinExistence type="predicted"/>
<keyword evidence="1" id="KW-0479">Metal-binding</keyword>
<sequence>MQLKRKTISFKPATEDDSQEKRTRTQAACGVLAQELEDNATKEQDKGTSASSIRFDVKDPRCVPEQSVLADSSAAEPRLHHLRAELDGNAPMASATESSSAPAEDTAICDTAGEEVCWICHSNQGPLNRTCPCNLHVHPECLARWQLRCAGNWQEQHCRFCKRRLPDWRNLVPAVDTCVEVRVVCGGKAYRLVSRPGDDYDSFQKHVWAVCGLQEGTPLELSFNFNDPFTGDTISVRGCGAFNAAIHCGAITTLEQMQGKKESQRVAPLPRA</sequence>
<evidence type="ECO:0000313" key="6">
    <source>
        <dbReference type="EMBL" id="KAK3260614.1"/>
    </source>
</evidence>
<evidence type="ECO:0000256" key="4">
    <source>
        <dbReference type="SAM" id="MobiDB-lite"/>
    </source>
</evidence>